<dbReference type="Proteomes" id="UP000004968">
    <property type="component" value="Unassembled WGS sequence"/>
</dbReference>
<sequence length="282" mass="31703">MAQGSNEQTLKAKALFEQGMSLVDIARELGVSDGTVRSWKSRNGWGSDKPATLQKKKTQRCKQKRSVANTDKRTVDAVLENSELNSEQQLFCVLYAKTLNATQSYKKAYGCSYETAMVNGGRLLRKTKVKEEINRLKKERFENQLFDEHDIFQFYLDIATACITDYVTFGREEVPVMNMFGPVMVDKPDGNPGSGGKIPLMKEVNYVKFQESLEIDGRAIKKVKMGKDGASIELYDSMKAMEWLAEHMSMGTSGQQGLAQNIMSAYEKRKADKEKEGTPDAE</sequence>
<dbReference type="PANTHER" id="PTHR41328:SF3">
    <property type="entry name" value="PBSX PHAGE TERMINASE SMALL SUBUNIT"/>
    <property type="match status" value="1"/>
</dbReference>
<evidence type="ECO:0000256" key="1">
    <source>
        <dbReference type="ARBA" id="ARBA00022612"/>
    </source>
</evidence>
<evidence type="ECO:0000313" key="5">
    <source>
        <dbReference type="Proteomes" id="UP000004968"/>
    </source>
</evidence>
<name>D3ALT0_9FIRM</name>
<dbReference type="Gene3D" id="1.10.10.1400">
    <property type="entry name" value="Terminase, small subunit, N-terminal DNA-binding domain, HTH motif"/>
    <property type="match status" value="1"/>
</dbReference>
<dbReference type="HOGENOM" id="CLU_052808_0_0_9"/>
<organism evidence="4 5">
    <name type="scientific">Hungatella hathewayi DSM 13479</name>
    <dbReference type="NCBI Taxonomy" id="566550"/>
    <lineage>
        <taxon>Bacteria</taxon>
        <taxon>Bacillati</taxon>
        <taxon>Bacillota</taxon>
        <taxon>Clostridia</taxon>
        <taxon>Lachnospirales</taxon>
        <taxon>Lachnospiraceae</taxon>
        <taxon>Hungatella</taxon>
    </lineage>
</organism>
<dbReference type="RefSeq" id="WP_006775015.1">
    <property type="nucleotide sequence ID" value="NZ_GG667708.1"/>
</dbReference>
<gene>
    <name evidence="4" type="ORF">CLOSTHATH_04576</name>
</gene>
<proteinExistence type="predicted"/>
<feature type="domain" description="Terminase ATPase subunit N-terminal" evidence="3">
    <location>
        <begin position="10"/>
        <end position="51"/>
    </location>
</feature>
<dbReference type="Gene3D" id="1.10.10.60">
    <property type="entry name" value="Homeodomain-like"/>
    <property type="match status" value="1"/>
</dbReference>
<dbReference type="PANTHER" id="PTHR41328">
    <property type="entry name" value="TERMINASE SMALL SUBUNIT-RELATED"/>
    <property type="match status" value="1"/>
</dbReference>
<evidence type="ECO:0000256" key="2">
    <source>
        <dbReference type="ARBA" id="ARBA00023219"/>
    </source>
</evidence>
<dbReference type="InterPro" id="IPR038713">
    <property type="entry name" value="Terminase_Gp1_N_sf"/>
</dbReference>
<dbReference type="InterPro" id="IPR009057">
    <property type="entry name" value="Homeodomain-like_sf"/>
</dbReference>
<accession>D3ALT0</accession>
<dbReference type="Pfam" id="PF06056">
    <property type="entry name" value="Terminase_5"/>
    <property type="match status" value="1"/>
</dbReference>
<evidence type="ECO:0000313" key="4">
    <source>
        <dbReference type="EMBL" id="EFC97231.1"/>
    </source>
</evidence>
<dbReference type="InterPro" id="IPR052404">
    <property type="entry name" value="SPP1-like_terminase"/>
</dbReference>
<dbReference type="InterPro" id="IPR005335">
    <property type="entry name" value="Terminase_ssu"/>
</dbReference>
<dbReference type="GO" id="GO:0051276">
    <property type="term" value="P:chromosome organization"/>
    <property type="evidence" value="ECO:0007669"/>
    <property type="project" value="InterPro"/>
</dbReference>
<dbReference type="AlphaFoldDB" id="D3ALT0"/>
<dbReference type="Pfam" id="PF03592">
    <property type="entry name" value="Terminase_2"/>
    <property type="match status" value="1"/>
</dbReference>
<comment type="caution">
    <text evidence="4">The sequence shown here is derived from an EMBL/GenBank/DDBJ whole genome shotgun (WGS) entry which is preliminary data.</text>
</comment>
<keyword evidence="2" id="KW-0231">Viral genome packaging</keyword>
<reference evidence="4 5" key="1">
    <citation type="submission" date="2010-01" db="EMBL/GenBank/DDBJ databases">
        <authorList>
            <person name="Weinstock G."/>
            <person name="Sodergren E."/>
            <person name="Clifton S."/>
            <person name="Fulton L."/>
            <person name="Fulton B."/>
            <person name="Courtney L."/>
            <person name="Fronick C."/>
            <person name="Harrison M."/>
            <person name="Strong C."/>
            <person name="Farmer C."/>
            <person name="Delahaunty K."/>
            <person name="Markovic C."/>
            <person name="Hall O."/>
            <person name="Minx P."/>
            <person name="Tomlinson C."/>
            <person name="Mitreva M."/>
            <person name="Nelson J."/>
            <person name="Hou S."/>
            <person name="Wollam A."/>
            <person name="Pepin K.H."/>
            <person name="Johnson M."/>
            <person name="Bhonagiri V."/>
            <person name="Nash W.E."/>
            <person name="Warren W."/>
            <person name="Chinwalla A."/>
            <person name="Mardis E.R."/>
            <person name="Wilson R.K."/>
        </authorList>
    </citation>
    <scope>NUCLEOTIDE SEQUENCE [LARGE SCALE GENOMIC DNA]</scope>
    <source>
        <strain evidence="4 5">DSM 13479</strain>
    </source>
</reference>
<dbReference type="GeneID" id="93150723"/>
<dbReference type="InterPro" id="IPR010332">
    <property type="entry name" value="ATPase_terminase-su_N"/>
</dbReference>
<dbReference type="SUPFAM" id="SSF46689">
    <property type="entry name" value="Homeodomain-like"/>
    <property type="match status" value="1"/>
</dbReference>
<evidence type="ECO:0000259" key="3">
    <source>
        <dbReference type="Pfam" id="PF06056"/>
    </source>
</evidence>
<protein>
    <submittedName>
        <fullName evidence="4">Terminase small subunit</fullName>
    </submittedName>
</protein>
<keyword evidence="1" id="KW-1188">Viral release from host cell</keyword>
<dbReference type="EMBL" id="ACIO01000419">
    <property type="protein sequence ID" value="EFC97231.1"/>
    <property type="molecule type" value="Genomic_DNA"/>
</dbReference>